<dbReference type="InterPro" id="IPR023210">
    <property type="entry name" value="NADP_OxRdtase_dom"/>
</dbReference>
<dbReference type="STRING" id="1555112.LIP_0693"/>
<dbReference type="Gene3D" id="3.20.20.100">
    <property type="entry name" value="NADP-dependent oxidoreductase domain"/>
    <property type="match status" value="1"/>
</dbReference>
<sequence length="282" mass="30885">METKSLGAGARVARIGIGTWGMGEDPARAADEVRAIQAAVDLGLTLIDTAEMYGEGGAEEVVGRAIASVRERVFLVTKVYPWNASYRGILQAAERSLRRLETDVIDLYLLHWAGEHPIEETMRGMEELVDRGWVRFAGVSNLAVPEMEAAREALTRVPLACNQLLYHLEDRSIERRELPYCLMEGVGVMAYSPFGHGHFPEPGSAKHDLLASIGARYGKTPRQVALNWLTRRPHVVAIPKAVSPAHLEENAGAAGWDLTAEDAAAIDRAFPLPEDDGTLHML</sequence>
<dbReference type="AlphaFoldDB" id="A0A0K2SHI0"/>
<evidence type="ECO:0000256" key="1">
    <source>
        <dbReference type="PIRSR" id="PIRSR000097-1"/>
    </source>
</evidence>
<protein>
    <recommendedName>
        <fullName evidence="4">NADP-dependent oxidoreductase domain-containing protein</fullName>
    </recommendedName>
</protein>
<dbReference type="RefSeq" id="WP_068134274.1">
    <property type="nucleotide sequence ID" value="NZ_AP014924.1"/>
</dbReference>
<dbReference type="PANTHER" id="PTHR43638:SF3">
    <property type="entry name" value="ALDEHYDE REDUCTASE"/>
    <property type="match status" value="1"/>
</dbReference>
<evidence type="ECO:0000259" key="4">
    <source>
        <dbReference type="Pfam" id="PF00248"/>
    </source>
</evidence>
<dbReference type="PANTHER" id="PTHR43638">
    <property type="entry name" value="OXIDOREDUCTASE, ALDO/KETO REDUCTASE FAMILY PROTEIN"/>
    <property type="match status" value="1"/>
</dbReference>
<evidence type="ECO:0000313" key="6">
    <source>
        <dbReference type="Proteomes" id="UP000065807"/>
    </source>
</evidence>
<feature type="site" description="Lowers pKa of active site Tyr" evidence="3">
    <location>
        <position position="78"/>
    </location>
</feature>
<keyword evidence="6" id="KW-1185">Reference proteome</keyword>
<feature type="binding site" evidence="2">
    <location>
        <position position="111"/>
    </location>
    <ligand>
        <name>substrate</name>
    </ligand>
</feature>
<dbReference type="Proteomes" id="UP000065807">
    <property type="component" value="Chromosome"/>
</dbReference>
<evidence type="ECO:0000313" key="5">
    <source>
        <dbReference type="EMBL" id="BAS26550.1"/>
    </source>
</evidence>
<dbReference type="InterPro" id="IPR020471">
    <property type="entry name" value="AKR"/>
</dbReference>
<dbReference type="KEGG" id="lpil:LIP_0693"/>
<dbReference type="PIRSF" id="PIRSF000097">
    <property type="entry name" value="AKR"/>
    <property type="match status" value="1"/>
</dbReference>
<dbReference type="PRINTS" id="PR00069">
    <property type="entry name" value="ALDKETRDTASE"/>
</dbReference>
<evidence type="ECO:0000256" key="2">
    <source>
        <dbReference type="PIRSR" id="PIRSR000097-2"/>
    </source>
</evidence>
<reference evidence="6" key="1">
    <citation type="submission" date="2015-07" db="EMBL/GenBank/DDBJ databases">
        <title>Complete genome sequence and phylogenetic analysis of Limnochorda pilosa.</title>
        <authorList>
            <person name="Watanabe M."/>
            <person name="Kojima H."/>
            <person name="Fukui M."/>
        </authorList>
    </citation>
    <scope>NUCLEOTIDE SEQUENCE [LARGE SCALE GENOMIC DNA]</scope>
    <source>
        <strain evidence="6">HC45</strain>
    </source>
</reference>
<dbReference type="EMBL" id="AP014924">
    <property type="protein sequence ID" value="BAS26550.1"/>
    <property type="molecule type" value="Genomic_DNA"/>
</dbReference>
<name>A0A0K2SHI0_LIMPI</name>
<dbReference type="SUPFAM" id="SSF51430">
    <property type="entry name" value="NAD(P)-linked oxidoreductase"/>
    <property type="match status" value="1"/>
</dbReference>
<dbReference type="GO" id="GO:0016491">
    <property type="term" value="F:oxidoreductase activity"/>
    <property type="evidence" value="ECO:0007669"/>
    <property type="project" value="InterPro"/>
</dbReference>
<proteinExistence type="predicted"/>
<feature type="domain" description="NADP-dependent oxidoreductase" evidence="4">
    <location>
        <begin position="14"/>
        <end position="268"/>
    </location>
</feature>
<reference evidence="6" key="2">
    <citation type="journal article" date="2016" name="Int. J. Syst. Evol. Microbiol.">
        <title>Complete genome sequence and cell structure of Limnochorda pilosa, a Gram-negative spore-former within the phylum Firmicutes.</title>
        <authorList>
            <person name="Watanabe M."/>
            <person name="Kojima H."/>
            <person name="Fukui M."/>
        </authorList>
    </citation>
    <scope>NUCLEOTIDE SEQUENCE [LARGE SCALE GENOMIC DNA]</scope>
    <source>
        <strain evidence="6">HC45</strain>
    </source>
</reference>
<dbReference type="Pfam" id="PF00248">
    <property type="entry name" value="Aldo_ket_red"/>
    <property type="match status" value="1"/>
</dbReference>
<dbReference type="PATRIC" id="fig|1555112.3.peg.723"/>
<evidence type="ECO:0000256" key="3">
    <source>
        <dbReference type="PIRSR" id="PIRSR000097-3"/>
    </source>
</evidence>
<accession>A0A0K2SHI0</accession>
<feature type="active site" description="Proton donor" evidence="1">
    <location>
        <position position="53"/>
    </location>
</feature>
<organism evidence="5 6">
    <name type="scientific">Limnochorda pilosa</name>
    <dbReference type="NCBI Taxonomy" id="1555112"/>
    <lineage>
        <taxon>Bacteria</taxon>
        <taxon>Bacillati</taxon>
        <taxon>Bacillota</taxon>
        <taxon>Limnochordia</taxon>
        <taxon>Limnochordales</taxon>
        <taxon>Limnochordaceae</taxon>
        <taxon>Limnochorda</taxon>
    </lineage>
</organism>
<dbReference type="InterPro" id="IPR036812">
    <property type="entry name" value="NAD(P)_OxRdtase_dom_sf"/>
</dbReference>
<dbReference type="OrthoDB" id="9773828at2"/>
<gene>
    <name evidence="5" type="ORF">LIP_0693</name>
</gene>